<dbReference type="InterPro" id="IPR003598">
    <property type="entry name" value="Ig_sub2"/>
</dbReference>
<dbReference type="InterPro" id="IPR050831">
    <property type="entry name" value="CEA_cell_adhesion"/>
</dbReference>
<dbReference type="CDD" id="cd05740">
    <property type="entry name" value="IgI_hCEACAM_2_4_6_like"/>
    <property type="match status" value="1"/>
</dbReference>
<evidence type="ECO:0000256" key="1">
    <source>
        <dbReference type="ARBA" id="ARBA00022729"/>
    </source>
</evidence>
<feature type="region of interest" description="Disordered" evidence="3">
    <location>
        <begin position="1"/>
        <end position="110"/>
    </location>
</feature>
<sequence length="724" mass="78465">METRRGTASGPTSGKCRARVKTGPSVAPEAPQTHRTDTGKKASEGKTECVLLTRCRKPVGSTAPKKARDLPRLQITEPSQVPRQTEPGPNQEGPRSIGMPTPRSSSPGWGRKMALTGCSWLFLSAAFLSAGAEISIAPEPAQPAEGDNVTLTVHGLSGEVLAYNWYAGPTLSLSYLVASYIVSTGDETPGPAHTGREAVRPDGGLDIRGALPGHSGTYILQTLNRQLQTDVGYGHVQVYEILAQPVVTANNTALVERRDTLRLVCSSPSPAEVRWFFNGEALPIAIRLGQSPDGRVLTRHGVRREEAGAYQCEVWNPVSVSRSEPVNLTVYYGPERVAILQDSTTRTGCTIKLDFNTSLTLWCVSQSCPEPEYVWAFNGRALKNGQDHLNITSMTAAQEGTYTCIAKNPKTLLSGSASVVVKLSAAAVAMTIVPVPTRPMEGQDVTLTVQGYPKDLLVYAWYRGPASEPGRLLSQLPSGNWIAGPAHTGREVGFANCSLLVQKLNLTDAGRYTLKTVTLQGKTETLEVQLQVARECVRGGQRVYLSRQTLPKRGFVSSRAGREAQTKGGSASPTDLKEGAPSPASDLGISKRSFWPLLSNRQPRLGVDRPPASNRRLPKGDSTPPLSYKYTRLKVSRKEAQSERRAPFFLQVGRPIASATLLGKWVNDGSVPPLSDWMYSTRVDRNSLFRLGDPRQLASCLGLCIRVRVRTEFLPSEGDIFLSK</sequence>
<dbReference type="RefSeq" id="XP_053066304.1">
    <property type="nucleotide sequence ID" value="XM_053210329.1"/>
</dbReference>
<dbReference type="Pfam" id="PF13895">
    <property type="entry name" value="Ig_2"/>
    <property type="match status" value="1"/>
</dbReference>
<protein>
    <submittedName>
        <fullName evidence="6 7">Carcinoembryonic antigen-related cell adhesion molecule 16 isoform X1</fullName>
    </submittedName>
</protein>
<dbReference type="RefSeq" id="XP_053066302.1">
    <property type="nucleotide sequence ID" value="XM_053210327.1"/>
</dbReference>
<dbReference type="InterPro" id="IPR003599">
    <property type="entry name" value="Ig_sub"/>
</dbReference>
<dbReference type="SMART" id="SM00409">
    <property type="entry name" value="IG"/>
    <property type="match status" value="4"/>
</dbReference>
<dbReference type="InterPro" id="IPR007110">
    <property type="entry name" value="Ig-like_dom"/>
</dbReference>
<keyword evidence="5" id="KW-1185">Reference proteome</keyword>
<dbReference type="SMART" id="SM00408">
    <property type="entry name" value="IGc2"/>
    <property type="match status" value="2"/>
</dbReference>
<organism evidence="5 7">
    <name type="scientific">Acinonyx jubatus</name>
    <name type="common">Cheetah</name>
    <dbReference type="NCBI Taxonomy" id="32536"/>
    <lineage>
        <taxon>Eukaryota</taxon>
        <taxon>Metazoa</taxon>
        <taxon>Chordata</taxon>
        <taxon>Craniata</taxon>
        <taxon>Vertebrata</taxon>
        <taxon>Euteleostomi</taxon>
        <taxon>Mammalia</taxon>
        <taxon>Eutheria</taxon>
        <taxon>Laurasiatheria</taxon>
        <taxon>Carnivora</taxon>
        <taxon>Feliformia</taxon>
        <taxon>Felidae</taxon>
        <taxon>Felinae</taxon>
        <taxon>Acinonyx</taxon>
    </lineage>
</organism>
<gene>
    <name evidence="6 7 8" type="primary">CEACAM16</name>
</gene>
<feature type="domain" description="Ig-like" evidence="4">
    <location>
        <begin position="334"/>
        <end position="420"/>
    </location>
</feature>
<reference evidence="6 7" key="1">
    <citation type="submission" date="2025-05" db="UniProtKB">
        <authorList>
            <consortium name="RefSeq"/>
        </authorList>
    </citation>
    <scope>IDENTIFICATION</scope>
    <source>
        <tissue evidence="6 7">Blood</tissue>
    </source>
</reference>
<feature type="region of interest" description="Disordered" evidence="3">
    <location>
        <begin position="555"/>
        <end position="588"/>
    </location>
</feature>
<keyword evidence="1" id="KW-0732">Signal</keyword>
<dbReference type="PANTHER" id="PTHR44427:SF10">
    <property type="entry name" value="CARCINOEMBRYONIC ANTIGEN-RELATED CELL ADHESION MOLECULE 16"/>
    <property type="match status" value="1"/>
</dbReference>
<dbReference type="PANTHER" id="PTHR44427">
    <property type="entry name" value="CARCINOEMBRYONIC ANTIGEN-RELATED CELL ADHESION MOLECULE 19"/>
    <property type="match status" value="1"/>
</dbReference>
<evidence type="ECO:0000256" key="3">
    <source>
        <dbReference type="SAM" id="MobiDB-lite"/>
    </source>
</evidence>
<evidence type="ECO:0000256" key="2">
    <source>
        <dbReference type="ARBA" id="ARBA00023180"/>
    </source>
</evidence>
<dbReference type="RefSeq" id="XP_053066303.1">
    <property type="nucleotide sequence ID" value="XM_053210328.1"/>
</dbReference>
<evidence type="ECO:0000313" key="5">
    <source>
        <dbReference type="Proteomes" id="UP001652583"/>
    </source>
</evidence>
<evidence type="ECO:0000313" key="6">
    <source>
        <dbReference type="RefSeq" id="XP_053066302.1"/>
    </source>
</evidence>
<keyword evidence="2" id="KW-0325">Glycoprotein</keyword>
<accession>A0ABM3P3P9</accession>
<name>A0ABM3P3P9_ACIJB</name>
<dbReference type="InterPro" id="IPR013783">
    <property type="entry name" value="Ig-like_fold"/>
</dbReference>
<feature type="region of interest" description="Disordered" evidence="3">
    <location>
        <begin position="600"/>
        <end position="627"/>
    </location>
</feature>
<feature type="compositionally biased region" description="Basic and acidic residues" evidence="3">
    <location>
        <begin position="32"/>
        <end position="47"/>
    </location>
</feature>
<proteinExistence type="predicted"/>
<evidence type="ECO:0000313" key="8">
    <source>
        <dbReference type="RefSeq" id="XP_053066304.1"/>
    </source>
</evidence>
<dbReference type="Gene3D" id="2.60.40.10">
    <property type="entry name" value="Immunoglobulins"/>
    <property type="match status" value="4"/>
</dbReference>
<dbReference type="GeneID" id="106973565"/>
<dbReference type="SUPFAM" id="SSF48726">
    <property type="entry name" value="Immunoglobulin"/>
    <property type="match status" value="4"/>
</dbReference>
<dbReference type="Pfam" id="PF13927">
    <property type="entry name" value="Ig_3"/>
    <property type="match status" value="1"/>
</dbReference>
<evidence type="ECO:0000313" key="7">
    <source>
        <dbReference type="RefSeq" id="XP_053066303.1"/>
    </source>
</evidence>
<feature type="domain" description="Ig-like" evidence="4">
    <location>
        <begin position="245"/>
        <end position="329"/>
    </location>
</feature>
<dbReference type="InterPro" id="IPR036179">
    <property type="entry name" value="Ig-like_dom_sf"/>
</dbReference>
<dbReference type="PROSITE" id="PS50835">
    <property type="entry name" value="IG_LIKE"/>
    <property type="match status" value="2"/>
</dbReference>
<dbReference type="CDD" id="cd05774">
    <property type="entry name" value="IgV_CEACAM_D1"/>
    <property type="match status" value="2"/>
</dbReference>
<evidence type="ECO:0000259" key="4">
    <source>
        <dbReference type="PROSITE" id="PS50835"/>
    </source>
</evidence>
<dbReference type="Proteomes" id="UP001652583">
    <property type="component" value="Chromosome E2"/>
</dbReference>